<reference evidence="1 2" key="1">
    <citation type="journal article" date="2021" name="Int. J. Syst. Evol. Microbiol.">
        <title>Clostridium zeae sp. nov., isolated from corn silage.</title>
        <authorList>
            <person name="Kobayashi H."/>
            <person name="Tanizawa Y."/>
            <person name="Yagura M."/>
            <person name="Sakamoto M."/>
            <person name="Ohkuma M."/>
            <person name="Tohno M."/>
        </authorList>
    </citation>
    <scope>NUCLEOTIDE SEQUENCE [LARGE SCALE GENOMIC DNA]</scope>
    <source>
        <strain evidence="1 2">CSC2</strain>
    </source>
</reference>
<evidence type="ECO:0000313" key="1">
    <source>
        <dbReference type="EMBL" id="GFZ30107.1"/>
    </source>
</evidence>
<accession>A0ABQ1E5S6</accession>
<dbReference type="EMBL" id="BMBA01000001">
    <property type="protein sequence ID" value="GFZ30107.1"/>
    <property type="molecule type" value="Genomic_DNA"/>
</dbReference>
<proteinExistence type="predicted"/>
<dbReference type="RefSeq" id="WP_206868106.1">
    <property type="nucleotide sequence ID" value="NZ_BMBA01000001.1"/>
</dbReference>
<comment type="caution">
    <text evidence="1">The sequence shown here is derived from an EMBL/GenBank/DDBJ whole genome shotgun (WGS) entry which is preliminary data.</text>
</comment>
<dbReference type="Proteomes" id="UP000663802">
    <property type="component" value="Unassembled WGS sequence"/>
</dbReference>
<gene>
    <name evidence="1" type="ORF">CSC2_06330</name>
</gene>
<protein>
    <submittedName>
        <fullName evidence="1">Uncharacterized protein</fullName>
    </submittedName>
</protein>
<name>A0ABQ1E5S6_9CLOT</name>
<sequence length="304" mass="35783">MSFEKAFCENLGRAVTPYEVREIYFDEDSERYMKKDLSFKCVDKDCRAELVPVGVYIQRRSKRAIHFRAKSVKDHTCLTYKGEEAGKSGTKTGEDDPFKMTRYPSELILVDNKGKSKNKITTPWTDEEIDEEIKNPSTHGDGSTSEWTKFGTKSFEHIVDCYENGNKEILENMDFTLGDKTKKFYKMFKNIKYFYDEKGLVYYGQVGLVKKYGDNYKIFFKDKVWVEKYMPVSIYISSELIDRYGKRKIFREDMEYIINNKDKKVFCYFVGVYPEPSTYEHNGKKVESLQVNIANLKHLALRFE</sequence>
<keyword evidence="2" id="KW-1185">Reference proteome</keyword>
<organism evidence="1 2">
    <name type="scientific">Clostridium zeae</name>
    <dbReference type="NCBI Taxonomy" id="2759022"/>
    <lineage>
        <taxon>Bacteria</taxon>
        <taxon>Bacillati</taxon>
        <taxon>Bacillota</taxon>
        <taxon>Clostridia</taxon>
        <taxon>Eubacteriales</taxon>
        <taxon>Clostridiaceae</taxon>
        <taxon>Clostridium</taxon>
    </lineage>
</organism>
<evidence type="ECO:0000313" key="2">
    <source>
        <dbReference type="Proteomes" id="UP000663802"/>
    </source>
</evidence>